<organism evidence="1 2">
    <name type="scientific">Canavalia gladiata</name>
    <name type="common">Sword bean</name>
    <name type="synonym">Dolichos gladiatus</name>
    <dbReference type="NCBI Taxonomy" id="3824"/>
    <lineage>
        <taxon>Eukaryota</taxon>
        <taxon>Viridiplantae</taxon>
        <taxon>Streptophyta</taxon>
        <taxon>Embryophyta</taxon>
        <taxon>Tracheophyta</taxon>
        <taxon>Spermatophyta</taxon>
        <taxon>Magnoliopsida</taxon>
        <taxon>eudicotyledons</taxon>
        <taxon>Gunneridae</taxon>
        <taxon>Pentapetalae</taxon>
        <taxon>rosids</taxon>
        <taxon>fabids</taxon>
        <taxon>Fabales</taxon>
        <taxon>Fabaceae</taxon>
        <taxon>Papilionoideae</taxon>
        <taxon>50 kb inversion clade</taxon>
        <taxon>NPAAA clade</taxon>
        <taxon>indigoferoid/millettioid clade</taxon>
        <taxon>Phaseoleae</taxon>
        <taxon>Canavalia</taxon>
    </lineage>
</organism>
<dbReference type="AlphaFoldDB" id="A0AAN9PZP6"/>
<dbReference type="Proteomes" id="UP001367508">
    <property type="component" value="Unassembled WGS sequence"/>
</dbReference>
<accession>A0AAN9PZP6</accession>
<evidence type="ECO:0000313" key="2">
    <source>
        <dbReference type="Proteomes" id="UP001367508"/>
    </source>
</evidence>
<sequence>MERIESAKRREISPSSLLSLSLRLKNYPYPWSLLRWQRKDLSSLELVSSLHVCEVQEFNTIFFFPILASIDQHPPLFEDLHHSREETQDGHSALVWHSRVLHPQKILEFYVFCSAALASGFPLALLCTDSRISIKKGFWYNSAKKTCGVNNPDLYVRIRCRAIRSIRGLDESHLPLLSLARLKALSS</sequence>
<keyword evidence="2" id="KW-1185">Reference proteome</keyword>
<evidence type="ECO:0000313" key="1">
    <source>
        <dbReference type="EMBL" id="KAK7315754.1"/>
    </source>
</evidence>
<gene>
    <name evidence="1" type="ORF">VNO77_34326</name>
</gene>
<protein>
    <submittedName>
        <fullName evidence="1">Uncharacterized protein</fullName>
    </submittedName>
</protein>
<comment type="caution">
    <text evidence="1">The sequence shown here is derived from an EMBL/GenBank/DDBJ whole genome shotgun (WGS) entry which is preliminary data.</text>
</comment>
<name>A0AAN9PZP6_CANGL</name>
<dbReference type="EMBL" id="JAYMYQ010000008">
    <property type="protein sequence ID" value="KAK7315754.1"/>
    <property type="molecule type" value="Genomic_DNA"/>
</dbReference>
<reference evidence="1 2" key="1">
    <citation type="submission" date="2024-01" db="EMBL/GenBank/DDBJ databases">
        <title>The genomes of 5 underutilized Papilionoideae crops provide insights into root nodulation and disease resistanc.</title>
        <authorList>
            <person name="Jiang F."/>
        </authorList>
    </citation>
    <scope>NUCLEOTIDE SEQUENCE [LARGE SCALE GENOMIC DNA]</scope>
    <source>
        <strain evidence="1">LVBAO_FW01</strain>
        <tissue evidence="1">Leaves</tissue>
    </source>
</reference>
<proteinExistence type="predicted"/>